<dbReference type="CDD" id="cd04301">
    <property type="entry name" value="NAT_SF"/>
    <property type="match status" value="1"/>
</dbReference>
<dbReference type="AlphaFoldDB" id="A0A1Z5IL09"/>
<dbReference type="EMBL" id="BCMG01000012">
    <property type="protein sequence ID" value="GAX02111.1"/>
    <property type="molecule type" value="Genomic_DNA"/>
</dbReference>
<evidence type="ECO:0000313" key="4">
    <source>
        <dbReference type="EMBL" id="GAX02111.1"/>
    </source>
</evidence>
<sequence>MVLVILYTIQGEGMVRSIMADSVVQLTTADVTKLQMISQETFKDTFGAYNTDEDMNWYLNNQLSIQRLQEQLQTENSFFYFLEKEHQVVGYLKLNINDAQSEDQGKDALEVERIYVRPDYKRLGYGRQLMDYAVTRAYQLDKKFVWLGVWEYNHAAQKFYAALGFSEFGDHLFTLGGARQRDVLMKKELRARV</sequence>
<feature type="domain" description="N-acetyltransferase" evidence="3">
    <location>
        <begin position="35"/>
        <end position="190"/>
    </location>
</feature>
<reference evidence="4 5" key="1">
    <citation type="submission" date="2015-11" db="EMBL/GenBank/DDBJ databases">
        <title>Draft genome sequences of new species of the genus Lactobacillus isolated from orchardgrass silage.</title>
        <authorList>
            <person name="Tohno M."/>
            <person name="Tanizawa Y."/>
            <person name="Arita M."/>
        </authorList>
    </citation>
    <scope>NUCLEOTIDE SEQUENCE [LARGE SCALE GENOMIC DNA]</scope>
    <source>
        <strain evidence="4 5">IWT126</strain>
    </source>
</reference>
<accession>A0A1Z5IL09</accession>
<dbReference type="STRING" id="1302250.GCA_001313225_02700"/>
<dbReference type="Pfam" id="PF00583">
    <property type="entry name" value="Acetyltransf_1"/>
    <property type="match status" value="1"/>
</dbReference>
<evidence type="ECO:0000256" key="1">
    <source>
        <dbReference type="ARBA" id="ARBA00022679"/>
    </source>
</evidence>
<dbReference type="GO" id="GO:0016747">
    <property type="term" value="F:acyltransferase activity, transferring groups other than amino-acyl groups"/>
    <property type="evidence" value="ECO:0007669"/>
    <property type="project" value="InterPro"/>
</dbReference>
<comment type="caution">
    <text evidence="4">The sequence shown here is derived from an EMBL/GenBank/DDBJ whole genome shotgun (WGS) entry which is preliminary data.</text>
</comment>
<evidence type="ECO:0000313" key="5">
    <source>
        <dbReference type="Proteomes" id="UP000198402"/>
    </source>
</evidence>
<name>A0A1Z5IL09_9LACO</name>
<dbReference type="PROSITE" id="PS51186">
    <property type="entry name" value="GNAT"/>
    <property type="match status" value="1"/>
</dbReference>
<evidence type="ECO:0000259" key="3">
    <source>
        <dbReference type="PROSITE" id="PS51186"/>
    </source>
</evidence>
<keyword evidence="5" id="KW-1185">Reference proteome</keyword>
<dbReference type="SUPFAM" id="SSF55729">
    <property type="entry name" value="Acyl-CoA N-acyltransferases (Nat)"/>
    <property type="match status" value="1"/>
</dbReference>
<organism evidence="4 5">
    <name type="scientific">Secundilactobacillus silagei JCM 19001</name>
    <dbReference type="NCBI Taxonomy" id="1302250"/>
    <lineage>
        <taxon>Bacteria</taxon>
        <taxon>Bacillati</taxon>
        <taxon>Bacillota</taxon>
        <taxon>Bacilli</taxon>
        <taxon>Lactobacillales</taxon>
        <taxon>Lactobacillaceae</taxon>
        <taxon>Secundilactobacillus</taxon>
    </lineage>
</organism>
<keyword evidence="1" id="KW-0808">Transferase</keyword>
<dbReference type="InterPro" id="IPR016181">
    <property type="entry name" value="Acyl_CoA_acyltransferase"/>
</dbReference>
<dbReference type="Gene3D" id="3.40.630.30">
    <property type="match status" value="1"/>
</dbReference>
<dbReference type="InterPro" id="IPR050832">
    <property type="entry name" value="Bact_Acetyltransf"/>
</dbReference>
<protein>
    <submittedName>
        <fullName evidence="4">GNAT family acetyltransferase</fullName>
    </submittedName>
</protein>
<gene>
    <name evidence="4" type="ORF">IWT126_02175</name>
</gene>
<dbReference type="Proteomes" id="UP000198402">
    <property type="component" value="Unassembled WGS sequence"/>
</dbReference>
<dbReference type="InterPro" id="IPR000182">
    <property type="entry name" value="GNAT_dom"/>
</dbReference>
<proteinExistence type="predicted"/>
<dbReference type="PANTHER" id="PTHR43877">
    <property type="entry name" value="AMINOALKYLPHOSPHONATE N-ACETYLTRANSFERASE-RELATED-RELATED"/>
    <property type="match status" value="1"/>
</dbReference>
<evidence type="ECO:0000256" key="2">
    <source>
        <dbReference type="ARBA" id="ARBA00023315"/>
    </source>
</evidence>
<keyword evidence="2" id="KW-0012">Acyltransferase</keyword>